<reference evidence="10" key="1">
    <citation type="submission" date="2022-11" db="UniProtKB">
        <authorList>
            <consortium name="EnsemblMetazoa"/>
        </authorList>
    </citation>
    <scope>IDENTIFICATION</scope>
</reference>
<dbReference type="PROSITE" id="PS51073">
    <property type="entry name" value="RPEL"/>
    <property type="match status" value="3"/>
</dbReference>
<dbReference type="Proteomes" id="UP000887567">
    <property type="component" value="Unplaced"/>
</dbReference>
<dbReference type="InterPro" id="IPR004018">
    <property type="entry name" value="RPEL_repeat"/>
</dbReference>
<feature type="compositionally biased region" description="Basic residues" evidence="8">
    <location>
        <begin position="235"/>
        <end position="250"/>
    </location>
</feature>
<dbReference type="AlphaFoldDB" id="A0A913Y8K3"/>
<feature type="repeat" description="RPEL" evidence="7">
    <location>
        <begin position="125"/>
        <end position="150"/>
    </location>
</feature>
<dbReference type="GO" id="GO:0051145">
    <property type="term" value="P:smooth muscle cell differentiation"/>
    <property type="evidence" value="ECO:0007669"/>
    <property type="project" value="TreeGrafter"/>
</dbReference>
<dbReference type="SMART" id="SM00707">
    <property type="entry name" value="RPEL"/>
    <property type="match status" value="3"/>
</dbReference>
<feature type="repeat" description="RPEL" evidence="7">
    <location>
        <begin position="33"/>
        <end position="58"/>
    </location>
</feature>
<evidence type="ECO:0000256" key="5">
    <source>
        <dbReference type="ARBA" id="ARBA00023163"/>
    </source>
</evidence>
<dbReference type="InterPro" id="IPR003034">
    <property type="entry name" value="SAP_dom"/>
</dbReference>
<evidence type="ECO:0000313" key="10">
    <source>
        <dbReference type="EnsemblMetazoa" id="XP_020916828.1"/>
    </source>
</evidence>
<feature type="region of interest" description="Disordered" evidence="8">
    <location>
        <begin position="355"/>
        <end position="380"/>
    </location>
</feature>
<dbReference type="SUPFAM" id="SSF68906">
    <property type="entry name" value="SAP domain"/>
    <property type="match status" value="1"/>
</dbReference>
<keyword evidence="3" id="KW-0805">Transcription regulation</keyword>
<keyword evidence="5" id="KW-0804">Transcription</keyword>
<dbReference type="OrthoDB" id="5988109at2759"/>
<feature type="repeat" description="RPEL" evidence="7">
    <location>
        <begin position="79"/>
        <end position="104"/>
    </location>
</feature>
<dbReference type="GO" id="GO:0045944">
    <property type="term" value="P:positive regulation of transcription by RNA polymerase II"/>
    <property type="evidence" value="ECO:0007669"/>
    <property type="project" value="TreeGrafter"/>
</dbReference>
<feature type="domain" description="SAP" evidence="9">
    <location>
        <begin position="322"/>
        <end position="356"/>
    </location>
</feature>
<proteinExistence type="predicted"/>
<dbReference type="SMART" id="SM00513">
    <property type="entry name" value="SAP"/>
    <property type="match status" value="1"/>
</dbReference>
<keyword evidence="4" id="KW-0175">Coiled coil</keyword>
<dbReference type="Pfam" id="PF02037">
    <property type="entry name" value="SAP"/>
    <property type="match status" value="1"/>
</dbReference>
<dbReference type="GeneID" id="110254199"/>
<dbReference type="Pfam" id="PF02755">
    <property type="entry name" value="RPEL"/>
    <property type="match status" value="1"/>
</dbReference>
<accession>A0A913Y8K3</accession>
<dbReference type="InterPro" id="IPR043451">
    <property type="entry name" value="Myocardin-like"/>
</dbReference>
<dbReference type="InterPro" id="IPR036361">
    <property type="entry name" value="SAP_dom_sf"/>
</dbReference>
<dbReference type="EnsemblMetazoa" id="XM_021061169.2">
    <property type="protein sequence ID" value="XP_020916828.1"/>
    <property type="gene ID" value="LOC110254199"/>
</dbReference>
<dbReference type="GO" id="GO:0005634">
    <property type="term" value="C:nucleus"/>
    <property type="evidence" value="ECO:0007669"/>
    <property type="project" value="UniProtKB-SubCell"/>
</dbReference>
<dbReference type="GO" id="GO:0003713">
    <property type="term" value="F:transcription coactivator activity"/>
    <property type="evidence" value="ECO:0007669"/>
    <property type="project" value="TreeGrafter"/>
</dbReference>
<feature type="region of interest" description="Disordered" evidence="8">
    <location>
        <begin position="465"/>
        <end position="496"/>
    </location>
</feature>
<feature type="compositionally biased region" description="Polar residues" evidence="8">
    <location>
        <begin position="190"/>
        <end position="200"/>
    </location>
</feature>
<feature type="compositionally biased region" description="Low complexity" evidence="8">
    <location>
        <begin position="465"/>
        <end position="484"/>
    </location>
</feature>
<dbReference type="Gene3D" id="1.10.720.30">
    <property type="entry name" value="SAP domain"/>
    <property type="match status" value="1"/>
</dbReference>
<evidence type="ECO:0000256" key="6">
    <source>
        <dbReference type="ARBA" id="ARBA00023242"/>
    </source>
</evidence>
<feature type="region of interest" description="Disordered" evidence="8">
    <location>
        <begin position="1"/>
        <end position="24"/>
    </location>
</feature>
<keyword evidence="2" id="KW-0677">Repeat</keyword>
<name>A0A913Y8K3_EXADI</name>
<evidence type="ECO:0000313" key="11">
    <source>
        <dbReference type="Proteomes" id="UP000887567"/>
    </source>
</evidence>
<dbReference type="Gene3D" id="6.10.140.2040">
    <property type="match status" value="1"/>
</dbReference>
<evidence type="ECO:0000256" key="1">
    <source>
        <dbReference type="ARBA" id="ARBA00004123"/>
    </source>
</evidence>
<dbReference type="KEGG" id="epa:110254199"/>
<dbReference type="PANTHER" id="PTHR22793:SF12">
    <property type="entry name" value="MYOCARDIN-RELATED TRANSCRIPTION FACTOR, ISOFORM H"/>
    <property type="match status" value="1"/>
</dbReference>
<evidence type="ECO:0000256" key="3">
    <source>
        <dbReference type="ARBA" id="ARBA00023015"/>
    </source>
</evidence>
<keyword evidence="11" id="KW-1185">Reference proteome</keyword>
<comment type="subcellular location">
    <subcellularLocation>
        <location evidence="1">Nucleus</location>
    </subcellularLocation>
</comment>
<protein>
    <recommendedName>
        <fullName evidence="9">SAP domain-containing protein</fullName>
    </recommendedName>
</protein>
<keyword evidence="6" id="KW-0539">Nucleus</keyword>
<sequence length="556" mass="61785">MDLQSQGESAHTRDANAETSEAVSHQQFLNYRQALERKLQQRTPREHLISQGIMPAAATSTAPALLSQKTKLERAKTGDILQKKIRVRPNRDQLVQRHILNDTSASVDPSLLANQIKLKRKKLEDDLNDRLAVRPGPLELVKENILEQGTPVGLAVQEGNVSFTDTAHSSLLEPISPESNDGSPEPSPDNILSSQFPPTTASDLLNHTNIQAALSKLPKSLDERTLDVPQGLRKERTRKKSPRQKFKKYKYHEYRPPNGEVQKSSLPMDSPYALMLQQQQLYLQLQVLYQNYPQFVSLPSIPENVPKPVNNNSVNEEKPVKIEDMRVVDMRKELKMRGLPVSGSKTDLIERLKAVQQQTAEQNANSPDQPMNETSVGSPSIVTTATSVSCNSPVPVTSGGFVPVNTHIKLGRSNSLPAHEARLQQVQSQLVANSKKLHTQLPPEVQQQLQHLQYLNLQTQLQQLRVQPQSGGQPQSGQLSPRQQTGMKQQGLISSVKSENTVSDSCAFSQQPKLNPLFNSITTSTPQSMFLSHRPDQAPQITMTQAMPTLNYTTSS</sequence>
<feature type="region of interest" description="Disordered" evidence="8">
    <location>
        <begin position="225"/>
        <end position="250"/>
    </location>
</feature>
<evidence type="ECO:0000256" key="4">
    <source>
        <dbReference type="ARBA" id="ARBA00023054"/>
    </source>
</evidence>
<dbReference type="PROSITE" id="PS50800">
    <property type="entry name" value="SAP"/>
    <property type="match status" value="1"/>
</dbReference>
<feature type="compositionally biased region" description="Polar residues" evidence="8">
    <location>
        <begin position="485"/>
        <end position="496"/>
    </location>
</feature>
<evidence type="ECO:0000256" key="8">
    <source>
        <dbReference type="SAM" id="MobiDB-lite"/>
    </source>
</evidence>
<evidence type="ECO:0000259" key="9">
    <source>
        <dbReference type="PROSITE" id="PS50800"/>
    </source>
</evidence>
<dbReference type="RefSeq" id="XP_020916828.1">
    <property type="nucleotide sequence ID" value="XM_021061169.2"/>
</dbReference>
<dbReference type="Gene3D" id="6.10.150.10">
    <property type="match status" value="1"/>
</dbReference>
<evidence type="ECO:0000256" key="7">
    <source>
        <dbReference type="PROSITE-ProRule" id="PRU00401"/>
    </source>
</evidence>
<feature type="region of interest" description="Disordered" evidence="8">
    <location>
        <begin position="171"/>
        <end position="200"/>
    </location>
</feature>
<dbReference type="PANTHER" id="PTHR22793">
    <property type="entry name" value="MYOCARDIN-RELATED TRANSCRIPTION FACTOR-RELATED"/>
    <property type="match status" value="1"/>
</dbReference>
<organism evidence="10 11">
    <name type="scientific">Exaiptasia diaphana</name>
    <name type="common">Tropical sea anemone</name>
    <name type="synonym">Aiptasia pulchella</name>
    <dbReference type="NCBI Taxonomy" id="2652724"/>
    <lineage>
        <taxon>Eukaryota</taxon>
        <taxon>Metazoa</taxon>
        <taxon>Cnidaria</taxon>
        <taxon>Anthozoa</taxon>
        <taxon>Hexacorallia</taxon>
        <taxon>Actiniaria</taxon>
        <taxon>Aiptasiidae</taxon>
        <taxon>Exaiptasia</taxon>
    </lineage>
</organism>
<evidence type="ECO:0000256" key="2">
    <source>
        <dbReference type="ARBA" id="ARBA00022737"/>
    </source>
</evidence>